<keyword evidence="2" id="KW-1185">Reference proteome</keyword>
<gene>
    <name evidence="1" type="ORF">AB8U03_13255</name>
</gene>
<accession>A0ABV4BRK4</accession>
<sequence length="84" mass="9544">MGTNAELIKEWEEKVFRNAKKKGIKKSANTIDLIGIIGVVSDCHVVTIFLLEIKELARVEKLRISVYIHISFLTALRKGIHMKP</sequence>
<organism evidence="1 2">
    <name type="scientific">Clostridium moutaii</name>
    <dbReference type="NCBI Taxonomy" id="3240932"/>
    <lineage>
        <taxon>Bacteria</taxon>
        <taxon>Bacillati</taxon>
        <taxon>Bacillota</taxon>
        <taxon>Clostridia</taxon>
        <taxon>Eubacteriales</taxon>
        <taxon>Clostridiaceae</taxon>
        <taxon>Clostridium</taxon>
    </lineage>
</organism>
<protein>
    <submittedName>
        <fullName evidence="1">Uncharacterized protein</fullName>
    </submittedName>
</protein>
<evidence type="ECO:0000313" key="2">
    <source>
        <dbReference type="Proteomes" id="UP001564657"/>
    </source>
</evidence>
<reference evidence="1 2" key="1">
    <citation type="submission" date="2024-08" db="EMBL/GenBank/DDBJ databases">
        <title>Clostridium lapicellarii sp. nov., and Clostridium renhuaiense sp. nov., two species isolated from the mud in a fermentation cellar used for producing sauce-flavour Chinese liquors.</title>
        <authorList>
            <person name="Yang F."/>
            <person name="Wang H."/>
            <person name="Chen L.Q."/>
            <person name="Zhou N."/>
            <person name="Lu J.J."/>
            <person name="Pu X.X."/>
            <person name="Wan B."/>
            <person name="Wang L."/>
            <person name="Liu S.J."/>
        </authorList>
    </citation>
    <scope>NUCLEOTIDE SEQUENCE [LARGE SCALE GENOMIC DNA]</scope>
    <source>
        <strain evidence="1 2">MT-5</strain>
    </source>
</reference>
<dbReference type="EMBL" id="JBGEWD010000014">
    <property type="protein sequence ID" value="MEY8001143.1"/>
    <property type="molecule type" value="Genomic_DNA"/>
</dbReference>
<proteinExistence type="predicted"/>
<dbReference type="Proteomes" id="UP001564657">
    <property type="component" value="Unassembled WGS sequence"/>
</dbReference>
<evidence type="ECO:0000313" key="1">
    <source>
        <dbReference type="EMBL" id="MEY8001143.1"/>
    </source>
</evidence>
<name>A0ABV4BRK4_9CLOT</name>
<comment type="caution">
    <text evidence="1">The sequence shown here is derived from an EMBL/GenBank/DDBJ whole genome shotgun (WGS) entry which is preliminary data.</text>
</comment>